<evidence type="ECO:0000313" key="1">
    <source>
        <dbReference type="EMBL" id="GAI40858.1"/>
    </source>
</evidence>
<comment type="caution">
    <text evidence="1">The sequence shown here is derived from an EMBL/GenBank/DDBJ whole genome shotgun (WGS) entry which is preliminary data.</text>
</comment>
<sequence length="75" mass="8809">MEKTKCKYAYVYNQPPCYRSPFDELMGLGFRTKHLVDFVGDDREDLALKELEEIRGILDKVEAKIREYMSEEAEG</sequence>
<reference evidence="1" key="1">
    <citation type="journal article" date="2014" name="Front. Microbiol.">
        <title>High frequency of phylogenetically diverse reductive dehalogenase-homologous genes in deep subseafloor sedimentary metagenomes.</title>
        <authorList>
            <person name="Kawai M."/>
            <person name="Futagami T."/>
            <person name="Toyoda A."/>
            <person name="Takaki Y."/>
            <person name="Nishi S."/>
            <person name="Hori S."/>
            <person name="Arai W."/>
            <person name="Tsubouchi T."/>
            <person name="Morono Y."/>
            <person name="Uchiyama I."/>
            <person name="Ito T."/>
            <person name="Fujiyama A."/>
            <person name="Inagaki F."/>
            <person name="Takami H."/>
        </authorList>
    </citation>
    <scope>NUCLEOTIDE SEQUENCE</scope>
    <source>
        <strain evidence="1">Expedition CK06-06</strain>
    </source>
</reference>
<dbReference type="EMBL" id="BARV01029077">
    <property type="protein sequence ID" value="GAI40858.1"/>
    <property type="molecule type" value="Genomic_DNA"/>
</dbReference>
<name>X1NB46_9ZZZZ</name>
<gene>
    <name evidence="1" type="ORF">S06H3_46431</name>
</gene>
<dbReference type="AlphaFoldDB" id="X1NB46"/>
<proteinExistence type="predicted"/>
<protein>
    <submittedName>
        <fullName evidence="1">Uncharacterized protein</fullName>
    </submittedName>
</protein>
<organism evidence="1">
    <name type="scientific">marine sediment metagenome</name>
    <dbReference type="NCBI Taxonomy" id="412755"/>
    <lineage>
        <taxon>unclassified sequences</taxon>
        <taxon>metagenomes</taxon>
        <taxon>ecological metagenomes</taxon>
    </lineage>
</organism>
<accession>X1NB46</accession>